<name>A0A5C5FY97_9BASI</name>
<evidence type="ECO:0000313" key="8">
    <source>
        <dbReference type="EMBL" id="TNY21014.1"/>
    </source>
</evidence>
<evidence type="ECO:0000256" key="1">
    <source>
        <dbReference type="ARBA" id="ARBA00001971"/>
    </source>
</evidence>
<comment type="similarity">
    <text evidence="2">Belongs to the cytochrome P450 family.</text>
</comment>
<keyword evidence="5 6" id="KW-0408">Iron</keyword>
<evidence type="ECO:0000313" key="9">
    <source>
        <dbReference type="Proteomes" id="UP000311382"/>
    </source>
</evidence>
<dbReference type="PRINTS" id="PR00465">
    <property type="entry name" value="EP450IV"/>
</dbReference>
<protein>
    <submittedName>
        <fullName evidence="8">Putative cytochrome P450</fullName>
    </submittedName>
</protein>
<dbReference type="GO" id="GO:0004497">
    <property type="term" value="F:monooxygenase activity"/>
    <property type="evidence" value="ECO:0007669"/>
    <property type="project" value="InterPro"/>
</dbReference>
<evidence type="ECO:0000256" key="6">
    <source>
        <dbReference type="PIRSR" id="PIRSR602403-1"/>
    </source>
</evidence>
<dbReference type="PANTHER" id="PTHR24305:SF166">
    <property type="entry name" value="CYTOCHROME P450 12A4, MITOCHONDRIAL-RELATED"/>
    <property type="match status" value="1"/>
</dbReference>
<comment type="cofactor">
    <cofactor evidence="1 6">
        <name>heme</name>
        <dbReference type="ChEBI" id="CHEBI:30413"/>
    </cofactor>
</comment>
<dbReference type="Pfam" id="PF00067">
    <property type="entry name" value="p450"/>
    <property type="match status" value="1"/>
</dbReference>
<dbReference type="InterPro" id="IPR002403">
    <property type="entry name" value="Cyt_P450_E_grp-IV"/>
</dbReference>
<dbReference type="PRINTS" id="PR00385">
    <property type="entry name" value="P450"/>
</dbReference>
<keyword evidence="6" id="KW-0349">Heme</keyword>
<proteinExistence type="inferred from homology"/>
<dbReference type="InterPro" id="IPR001128">
    <property type="entry name" value="Cyt_P450"/>
</dbReference>
<dbReference type="GO" id="GO:0020037">
    <property type="term" value="F:heme binding"/>
    <property type="evidence" value="ECO:0007669"/>
    <property type="project" value="InterPro"/>
</dbReference>
<dbReference type="InterPro" id="IPR036396">
    <property type="entry name" value="Cyt_P450_sf"/>
</dbReference>
<dbReference type="CDD" id="cd11069">
    <property type="entry name" value="CYP_FUM15-like"/>
    <property type="match status" value="1"/>
</dbReference>
<dbReference type="STRING" id="5288.A0A5C5FY97"/>
<dbReference type="GO" id="GO:0005506">
    <property type="term" value="F:iron ion binding"/>
    <property type="evidence" value="ECO:0007669"/>
    <property type="project" value="InterPro"/>
</dbReference>
<evidence type="ECO:0000256" key="7">
    <source>
        <dbReference type="SAM" id="Phobius"/>
    </source>
</evidence>
<dbReference type="EMBL" id="SOZI01000052">
    <property type="protein sequence ID" value="TNY21014.1"/>
    <property type="molecule type" value="Genomic_DNA"/>
</dbReference>
<keyword evidence="7" id="KW-0812">Transmembrane</keyword>
<dbReference type="GO" id="GO:0016705">
    <property type="term" value="F:oxidoreductase activity, acting on paired donors, with incorporation or reduction of molecular oxygen"/>
    <property type="evidence" value="ECO:0007669"/>
    <property type="project" value="InterPro"/>
</dbReference>
<evidence type="ECO:0000256" key="5">
    <source>
        <dbReference type="ARBA" id="ARBA00023004"/>
    </source>
</evidence>
<dbReference type="OrthoDB" id="1470350at2759"/>
<feature type="transmembrane region" description="Helical" evidence="7">
    <location>
        <begin position="20"/>
        <end position="40"/>
    </location>
</feature>
<keyword evidence="4" id="KW-0560">Oxidoreductase</keyword>
<reference evidence="8 9" key="1">
    <citation type="submission" date="2019-03" db="EMBL/GenBank/DDBJ databases">
        <title>Rhodosporidium diobovatum UCD-FST 08-225 genome sequencing, assembly, and annotation.</title>
        <authorList>
            <person name="Fakankun I.U."/>
            <person name="Fristensky B."/>
            <person name="Levin D.B."/>
        </authorList>
    </citation>
    <scope>NUCLEOTIDE SEQUENCE [LARGE SCALE GENOMIC DNA]</scope>
    <source>
        <strain evidence="8 9">UCD-FST 08-225</strain>
    </source>
</reference>
<dbReference type="PANTHER" id="PTHR24305">
    <property type="entry name" value="CYTOCHROME P450"/>
    <property type="match status" value="1"/>
</dbReference>
<dbReference type="Gene3D" id="1.10.630.10">
    <property type="entry name" value="Cytochrome P450"/>
    <property type="match status" value="1"/>
</dbReference>
<comment type="caution">
    <text evidence="8">The sequence shown here is derived from an EMBL/GenBank/DDBJ whole genome shotgun (WGS) entry which is preliminary data.</text>
</comment>
<organism evidence="8 9">
    <name type="scientific">Rhodotorula diobovata</name>
    <dbReference type="NCBI Taxonomy" id="5288"/>
    <lineage>
        <taxon>Eukaryota</taxon>
        <taxon>Fungi</taxon>
        <taxon>Dikarya</taxon>
        <taxon>Basidiomycota</taxon>
        <taxon>Pucciniomycotina</taxon>
        <taxon>Microbotryomycetes</taxon>
        <taxon>Sporidiobolales</taxon>
        <taxon>Sporidiobolaceae</taxon>
        <taxon>Rhodotorula</taxon>
    </lineage>
</organism>
<evidence type="ECO:0000256" key="3">
    <source>
        <dbReference type="ARBA" id="ARBA00022723"/>
    </source>
</evidence>
<feature type="binding site" description="axial binding residue" evidence="6">
    <location>
        <position position="549"/>
    </location>
    <ligand>
        <name>heme</name>
        <dbReference type="ChEBI" id="CHEBI:30413"/>
    </ligand>
    <ligandPart>
        <name>Fe</name>
        <dbReference type="ChEBI" id="CHEBI:18248"/>
    </ligandPart>
</feature>
<dbReference type="AlphaFoldDB" id="A0A5C5FY97"/>
<dbReference type="Proteomes" id="UP000311382">
    <property type="component" value="Unassembled WGS sequence"/>
</dbReference>
<evidence type="ECO:0000256" key="2">
    <source>
        <dbReference type="ARBA" id="ARBA00010617"/>
    </source>
</evidence>
<keyword evidence="7" id="KW-1133">Transmembrane helix</keyword>
<keyword evidence="3 6" id="KW-0479">Metal-binding</keyword>
<accession>A0A5C5FY97</accession>
<dbReference type="SUPFAM" id="SSF48264">
    <property type="entry name" value="Cytochrome P450"/>
    <property type="match status" value="1"/>
</dbReference>
<sequence length="621" mass="69529">MDRLVAAGAWSYTHPVQAALASLALLLFGTALYVLILCVVRPYTTSLREVPGPPRGSFFFGQVGRILADPPGAPHVEWHEQYGGAVRYPGFFGVSFPLDFLDPPHPPLPRQRDSRLLLFDPAALNHVLVAHAYEYPKPEEVRGDLAMILGKGILFAEGDDHRRQRRIMNPSFGPAHLRELVPVFFEHSHHLRDVLKQAIEAGEVDETAWRDDEQRDAWQRERPEGEIVHDVCKWLSRVTLDIIGDAGFGYDFHAISQSGNALGKAFSSMFSPRAVSKNRSPAFIARQRLVGFLIRALPVLKIADWIPNERVRQVREGFRVVQTESEKIIQLKRGDVVEKDGMDSTRGSKDLIALLLKSVEGEGKASMTNEELRGQLTTFLLAGHETTSTALTWALWRLASNLKIQDKLRHEVRAARAKAAEEGRDELSSRDLDSLQYLDAVTREVLRLESPVTVTIRHAARDDLIPLSMPVPSALEPGKMLSHVRVHKGQVVFIPITAVNKSKRVFGDNAEEFRPERWIESEDGSGKKIEGNVGVTSSILTFLAGPRSCIGYKFALLEFKAILSVLIDEFEFDQRDTETVVERRSVIVTRPVLVGEEAHGNKMPLKIRLAKQRGDADEELE</sequence>
<gene>
    <name evidence="8" type="ORF">DMC30DRAFT_446521</name>
</gene>
<keyword evidence="7" id="KW-0472">Membrane</keyword>
<dbReference type="InterPro" id="IPR050121">
    <property type="entry name" value="Cytochrome_P450_monoxygenase"/>
</dbReference>
<keyword evidence="9" id="KW-1185">Reference proteome</keyword>
<evidence type="ECO:0000256" key="4">
    <source>
        <dbReference type="ARBA" id="ARBA00023002"/>
    </source>
</evidence>